<dbReference type="AlphaFoldDB" id="A0A1F6U0D9"/>
<gene>
    <name evidence="1" type="ORF">A3B81_02710</name>
</gene>
<protein>
    <recommendedName>
        <fullName evidence="3">Polymerase nucleotidyl transferase domain-containing protein</fullName>
    </recommendedName>
</protein>
<evidence type="ECO:0008006" key="3">
    <source>
        <dbReference type="Google" id="ProtNLM"/>
    </source>
</evidence>
<reference evidence="1 2" key="1">
    <citation type="journal article" date="2016" name="Nat. Commun.">
        <title>Thousands of microbial genomes shed light on interconnected biogeochemical processes in an aquifer system.</title>
        <authorList>
            <person name="Anantharaman K."/>
            <person name="Brown C.T."/>
            <person name="Hug L.A."/>
            <person name="Sharon I."/>
            <person name="Castelle C.J."/>
            <person name="Probst A.J."/>
            <person name="Thomas B.C."/>
            <person name="Singh A."/>
            <person name="Wilkins M.J."/>
            <person name="Karaoz U."/>
            <person name="Brodie E.L."/>
            <person name="Williams K.H."/>
            <person name="Hubbard S.S."/>
            <person name="Banfield J.F."/>
        </authorList>
    </citation>
    <scope>NUCLEOTIDE SEQUENCE [LARGE SCALE GENOMIC DNA]</scope>
</reference>
<dbReference type="EMBL" id="MFTA01000074">
    <property type="protein sequence ID" value="OGI50838.1"/>
    <property type="molecule type" value="Genomic_DNA"/>
</dbReference>
<name>A0A1F6U0D9_9PROT</name>
<dbReference type="Proteomes" id="UP000179362">
    <property type="component" value="Unassembled WGS sequence"/>
</dbReference>
<comment type="caution">
    <text evidence="1">The sequence shown here is derived from an EMBL/GenBank/DDBJ whole genome shotgun (WGS) entry which is preliminary data.</text>
</comment>
<evidence type="ECO:0000313" key="2">
    <source>
        <dbReference type="Proteomes" id="UP000179362"/>
    </source>
</evidence>
<accession>A0A1F6U0D9</accession>
<proteinExistence type="predicted"/>
<evidence type="ECO:0000313" key="1">
    <source>
        <dbReference type="EMBL" id="OGI50838.1"/>
    </source>
</evidence>
<sequence>MCAEAARIMAEEGVGDFHAAKRKAAERLNLPAGKNLPANHEVESALQQYLRLFHAGRLARHGRRLREIAVKAMRFLERFDPRLVGAVLSGTVTGASEVQLHVTADTPEEVRFLLQEHHIPFDQTERRLRFGGERLEALPAYRFVADGAVVELCVFSRRGARETPLSPVDGRPMKRANIKEVEGLLLRANEPL</sequence>
<organism evidence="1 2">
    <name type="scientific">Candidatus Muproteobacteria bacterium RIFCSPHIGHO2_02_FULL_65_16</name>
    <dbReference type="NCBI Taxonomy" id="1817766"/>
    <lineage>
        <taxon>Bacteria</taxon>
        <taxon>Pseudomonadati</taxon>
        <taxon>Pseudomonadota</taxon>
        <taxon>Candidatus Muproteobacteria</taxon>
    </lineage>
</organism>